<dbReference type="Proteomes" id="UP001634394">
    <property type="component" value="Unassembled WGS sequence"/>
</dbReference>
<proteinExistence type="predicted"/>
<evidence type="ECO:0000313" key="1">
    <source>
        <dbReference type="EMBL" id="KAL3856578.1"/>
    </source>
</evidence>
<evidence type="ECO:0000313" key="2">
    <source>
        <dbReference type="Proteomes" id="UP001634394"/>
    </source>
</evidence>
<reference evidence="1 2" key="1">
    <citation type="submission" date="2024-11" db="EMBL/GenBank/DDBJ databases">
        <title>Chromosome-level genome assembly of the freshwater bivalve Anodonta woodiana.</title>
        <authorList>
            <person name="Chen X."/>
        </authorList>
    </citation>
    <scope>NUCLEOTIDE SEQUENCE [LARGE SCALE GENOMIC DNA]</scope>
    <source>
        <strain evidence="1">MN2024</strain>
        <tissue evidence="1">Gills</tissue>
    </source>
</reference>
<comment type="caution">
    <text evidence="1">The sequence shown here is derived from an EMBL/GenBank/DDBJ whole genome shotgun (WGS) entry which is preliminary data.</text>
</comment>
<keyword evidence="2" id="KW-1185">Reference proteome</keyword>
<accession>A0ABD3V743</accession>
<dbReference type="EMBL" id="JBJQND010000013">
    <property type="protein sequence ID" value="KAL3856578.1"/>
    <property type="molecule type" value="Genomic_DNA"/>
</dbReference>
<dbReference type="AlphaFoldDB" id="A0ABD3V743"/>
<gene>
    <name evidence="1" type="ORF">ACJMK2_011313</name>
</gene>
<name>A0ABD3V743_SINWO</name>
<organism evidence="1 2">
    <name type="scientific">Sinanodonta woodiana</name>
    <name type="common">Chinese pond mussel</name>
    <name type="synonym">Anodonta woodiana</name>
    <dbReference type="NCBI Taxonomy" id="1069815"/>
    <lineage>
        <taxon>Eukaryota</taxon>
        <taxon>Metazoa</taxon>
        <taxon>Spiralia</taxon>
        <taxon>Lophotrochozoa</taxon>
        <taxon>Mollusca</taxon>
        <taxon>Bivalvia</taxon>
        <taxon>Autobranchia</taxon>
        <taxon>Heteroconchia</taxon>
        <taxon>Palaeoheterodonta</taxon>
        <taxon>Unionida</taxon>
        <taxon>Unionoidea</taxon>
        <taxon>Unionidae</taxon>
        <taxon>Unioninae</taxon>
        <taxon>Sinanodonta</taxon>
    </lineage>
</organism>
<sequence>MTVRCVRRSNGQCDRVINGNIRIGNIHYDLRPAETDVTARDLFDVPYHAKRYVLSVHPHIRREVVLSNADAARVNTKNLEENLIDLPFRVPHGIYKINYFPPTITKLSSRNTRVFHTKRTTGENRYSGKLTT</sequence>
<protein>
    <submittedName>
        <fullName evidence="1">Uncharacterized protein</fullName>
    </submittedName>
</protein>